<evidence type="ECO:0000259" key="15">
    <source>
        <dbReference type="SMART" id="SM00891"/>
    </source>
</evidence>
<feature type="region of interest" description="Disordered" evidence="14">
    <location>
        <begin position="168"/>
        <end position="195"/>
    </location>
</feature>
<keyword evidence="4" id="KW-0540">Nuclease</keyword>
<comment type="subcellular location">
    <subcellularLocation>
        <location evidence="2">Nucleus</location>
    </subcellularLocation>
</comment>
<dbReference type="PANTHER" id="PTHR21077">
    <property type="entry name" value="EME1 PROTEIN"/>
    <property type="match status" value="1"/>
</dbReference>
<dbReference type="InterPro" id="IPR033310">
    <property type="entry name" value="Mms4/EME1/EME2"/>
</dbReference>
<keyword evidence="17" id="KW-1185">Reference proteome</keyword>
<keyword evidence="13" id="KW-0469">Meiosis</keyword>
<comment type="cofactor">
    <cofactor evidence="1">
        <name>Mg(2+)</name>
        <dbReference type="ChEBI" id="CHEBI:18420"/>
    </cofactor>
</comment>
<dbReference type="PaxDb" id="214684-Q5K9S0"/>
<dbReference type="InterPro" id="IPR006166">
    <property type="entry name" value="ERCC4_domain"/>
</dbReference>
<dbReference type="KEGG" id="cne:CNK00980"/>
<keyword evidence="7" id="KW-0227">DNA damage</keyword>
<dbReference type="HOGENOM" id="CLU_043166_0_0_1"/>
<dbReference type="RefSeq" id="XP_024513765.1">
    <property type="nucleotide sequence ID" value="XM_024658038.1"/>
</dbReference>
<evidence type="ECO:0000256" key="9">
    <source>
        <dbReference type="ARBA" id="ARBA00022842"/>
    </source>
</evidence>
<dbReference type="Gene3D" id="3.40.50.10130">
    <property type="match status" value="1"/>
</dbReference>
<feature type="compositionally biased region" description="Acidic residues" evidence="14">
    <location>
        <begin position="44"/>
        <end position="70"/>
    </location>
</feature>
<dbReference type="GO" id="GO:0031573">
    <property type="term" value="P:mitotic intra-S DNA damage checkpoint signaling"/>
    <property type="evidence" value="ECO:0000318"/>
    <property type="project" value="GO_Central"/>
</dbReference>
<keyword evidence="6" id="KW-0255">Endonuclease</keyword>
<keyword evidence="12" id="KW-0539">Nucleus</keyword>
<feature type="region of interest" description="Disordered" evidence="14">
    <location>
        <begin position="44"/>
        <end position="154"/>
    </location>
</feature>
<evidence type="ECO:0000256" key="1">
    <source>
        <dbReference type="ARBA" id="ARBA00001946"/>
    </source>
</evidence>
<reference evidence="16 17" key="1">
    <citation type="journal article" date="2005" name="Science">
        <title>The genome of the basidiomycetous yeast and human pathogen Cryptococcus neoformans.</title>
        <authorList>
            <person name="Loftus B.J."/>
            <person name="Fung E."/>
            <person name="Roncaglia P."/>
            <person name="Rowley D."/>
            <person name="Amedeo P."/>
            <person name="Bruno D."/>
            <person name="Vamathevan J."/>
            <person name="Miranda M."/>
            <person name="Anderson I.J."/>
            <person name="Fraser J.A."/>
            <person name="Allen J.E."/>
            <person name="Bosdet I.E."/>
            <person name="Brent M.R."/>
            <person name="Chiu R."/>
            <person name="Doering T.L."/>
            <person name="Donlin M.J."/>
            <person name="D'Souza C.A."/>
            <person name="Fox D.S."/>
            <person name="Grinberg V."/>
            <person name="Fu J."/>
            <person name="Fukushima M."/>
            <person name="Haas B.J."/>
            <person name="Huang J.C."/>
            <person name="Janbon G."/>
            <person name="Jones S.J."/>
            <person name="Koo H.L."/>
            <person name="Krzywinski M.I."/>
            <person name="Kwon-Chung J.K."/>
            <person name="Lengeler K.B."/>
            <person name="Maiti R."/>
            <person name="Marra M.A."/>
            <person name="Marra R.E."/>
            <person name="Mathewson C.A."/>
            <person name="Mitchell T.G."/>
            <person name="Pertea M."/>
            <person name="Riggs F.R."/>
            <person name="Salzberg S.L."/>
            <person name="Schein J.E."/>
            <person name="Shvartsbeyn A."/>
            <person name="Shin H."/>
            <person name="Shumway M."/>
            <person name="Specht C.A."/>
            <person name="Suh B.B."/>
            <person name="Tenney A."/>
            <person name="Utterback T.R."/>
            <person name="Wickes B.L."/>
            <person name="Wortman J.R."/>
            <person name="Wye N.H."/>
            <person name="Kronstad J.W."/>
            <person name="Lodge J.K."/>
            <person name="Heitman J."/>
            <person name="Davis R.W."/>
            <person name="Fraser C.M."/>
            <person name="Hyman R.W."/>
        </authorList>
    </citation>
    <scope>NUCLEOTIDE SEQUENCE [LARGE SCALE GENOMIC DNA]</scope>
    <source>
        <strain evidence="17">JEC21 / ATCC MYA-565</strain>
    </source>
</reference>
<dbReference type="Gene3D" id="1.10.150.670">
    <property type="entry name" value="Crossover junction endonuclease EME1, DNA-binding domain"/>
    <property type="match status" value="1"/>
</dbReference>
<keyword evidence="9" id="KW-0460">Magnesium</keyword>
<name>Q5K9S0_CRYD1</name>
<evidence type="ECO:0000256" key="3">
    <source>
        <dbReference type="ARBA" id="ARBA00005313"/>
    </source>
</evidence>
<evidence type="ECO:0000256" key="4">
    <source>
        <dbReference type="ARBA" id="ARBA00022722"/>
    </source>
</evidence>
<dbReference type="VEuPathDB" id="FungiDB:CNK00980"/>
<feature type="domain" description="ERCC4" evidence="15">
    <location>
        <begin position="221"/>
        <end position="485"/>
    </location>
</feature>
<dbReference type="PANTHER" id="PTHR21077:SF5">
    <property type="entry name" value="CROSSOVER JUNCTION ENDONUCLEASE MMS4"/>
    <property type="match status" value="1"/>
</dbReference>
<dbReference type="GeneID" id="3254410"/>
<evidence type="ECO:0000256" key="10">
    <source>
        <dbReference type="ARBA" id="ARBA00023172"/>
    </source>
</evidence>
<dbReference type="Proteomes" id="UP000002149">
    <property type="component" value="Chromosome 11"/>
</dbReference>
<dbReference type="GO" id="GO:0003677">
    <property type="term" value="F:DNA binding"/>
    <property type="evidence" value="ECO:0007669"/>
    <property type="project" value="InterPro"/>
</dbReference>
<dbReference type="GO" id="GO:0000712">
    <property type="term" value="P:resolution of meiotic recombination intermediates"/>
    <property type="evidence" value="ECO:0000318"/>
    <property type="project" value="GO_Central"/>
</dbReference>
<dbReference type="CDD" id="cd20085">
    <property type="entry name" value="XPF_nuclease_Mms4"/>
    <property type="match status" value="1"/>
</dbReference>
<evidence type="ECO:0000313" key="16">
    <source>
        <dbReference type="EMBL" id="AAW46269.2"/>
    </source>
</evidence>
<keyword evidence="8" id="KW-0378">Hydrolase</keyword>
<dbReference type="InterPro" id="IPR047521">
    <property type="entry name" value="XPF_nuclease_EME1_ascomycetes"/>
</dbReference>
<keyword evidence="11" id="KW-0234">DNA repair</keyword>
<dbReference type="AlphaFoldDB" id="Q5K9S0"/>
<dbReference type="GO" id="GO:0048476">
    <property type="term" value="C:Holliday junction resolvase complex"/>
    <property type="evidence" value="ECO:0000318"/>
    <property type="project" value="GO_Central"/>
</dbReference>
<proteinExistence type="inferred from homology"/>
<dbReference type="EMBL" id="AE017351">
    <property type="protein sequence ID" value="AAW46269.2"/>
    <property type="molecule type" value="Genomic_DNA"/>
</dbReference>
<sequence>MPAEVVVISDDESDQEIHLVACKPILSHSLPALAPASAAIVIDSDSEDGIDSDSEDGIETDDDDDDDGENQDILGLLSQMADHSGLRAPTRTQSTSVLETCRARTERGSSRTFAGSILSQVDSLDKTKSKKRASSGDDSSVQKRSKIDDTNGLTREEMAAIKASEKEAKAAQKAKEKEARQFERDTAKAAKEAERSYQRKVAQVNKLRTSKQDALREIHLYLSADMCLPSSPIAGALPEIRHRIQDCQSALCFLPEPDSPIPGAIRFKRHLQARWDPGSKRFVPLDDPRWVWEKTVLVLITAEELVDKVADGGDTLGQWASDVRLLLGLATGDQVVLMIKGLQKYYSKSRSLANKDYINAARAGLEGGSAATATPITFRRPTREQIEAEMVRLQVAEHFFLVHVEKTEDVEDWVYNIAADIALRPYKLIAKSHLNFAPAEGSRKALQPTAVLELMLQEVQGITPSAAAGITEKYPTFRRLMEAFEMEEQRGGIERAEMMLQYCEVRNLKSGHASGRNLNKALSKRVYNAFRGTDSLSLA</sequence>
<dbReference type="GO" id="GO:0004519">
    <property type="term" value="F:endonuclease activity"/>
    <property type="evidence" value="ECO:0007669"/>
    <property type="project" value="UniProtKB-KW"/>
</dbReference>
<keyword evidence="10" id="KW-0233">DNA recombination</keyword>
<organism evidence="16 17">
    <name type="scientific">Cryptococcus deneoformans (strain JEC21 / ATCC MYA-565)</name>
    <name type="common">Cryptococcus neoformans var. neoformans serotype D</name>
    <dbReference type="NCBI Taxonomy" id="214684"/>
    <lineage>
        <taxon>Eukaryota</taxon>
        <taxon>Fungi</taxon>
        <taxon>Dikarya</taxon>
        <taxon>Basidiomycota</taxon>
        <taxon>Agaricomycotina</taxon>
        <taxon>Tremellomycetes</taxon>
        <taxon>Tremellales</taxon>
        <taxon>Cryptococcaceae</taxon>
        <taxon>Cryptococcus</taxon>
        <taxon>Cryptococcus neoformans species complex</taxon>
    </lineage>
</organism>
<evidence type="ECO:0000256" key="7">
    <source>
        <dbReference type="ARBA" id="ARBA00022763"/>
    </source>
</evidence>
<dbReference type="SMART" id="SM00891">
    <property type="entry name" value="ERCC4"/>
    <property type="match status" value="1"/>
</dbReference>
<comment type="similarity">
    <text evidence="3">Belongs to the EME1/MMS4 family.</text>
</comment>
<evidence type="ECO:0000313" key="17">
    <source>
        <dbReference type="Proteomes" id="UP000002149"/>
    </source>
</evidence>
<feature type="compositionally biased region" description="Basic and acidic residues" evidence="14">
    <location>
        <begin position="145"/>
        <end position="154"/>
    </location>
</feature>
<dbReference type="GO" id="GO:0016787">
    <property type="term" value="F:hydrolase activity"/>
    <property type="evidence" value="ECO:0007669"/>
    <property type="project" value="UniProtKB-KW"/>
</dbReference>
<dbReference type="InterPro" id="IPR042530">
    <property type="entry name" value="EME1/EME2_C"/>
</dbReference>
<dbReference type="GO" id="GO:0031297">
    <property type="term" value="P:replication fork processing"/>
    <property type="evidence" value="ECO:0000318"/>
    <property type="project" value="GO_Central"/>
</dbReference>
<evidence type="ECO:0000256" key="12">
    <source>
        <dbReference type="ARBA" id="ARBA00023242"/>
    </source>
</evidence>
<dbReference type="GO" id="GO:0005634">
    <property type="term" value="C:nucleus"/>
    <property type="evidence" value="ECO:0007669"/>
    <property type="project" value="UniProtKB-SubCell"/>
</dbReference>
<dbReference type="OrthoDB" id="343092at2759"/>
<evidence type="ECO:0000256" key="11">
    <source>
        <dbReference type="ARBA" id="ARBA00023204"/>
    </source>
</evidence>
<evidence type="ECO:0000256" key="8">
    <source>
        <dbReference type="ARBA" id="ARBA00022801"/>
    </source>
</evidence>
<dbReference type="InParanoid" id="Q5K9S0"/>
<accession>Q5K9S0</accession>
<evidence type="ECO:0000256" key="14">
    <source>
        <dbReference type="SAM" id="MobiDB-lite"/>
    </source>
</evidence>
<evidence type="ECO:0000256" key="5">
    <source>
        <dbReference type="ARBA" id="ARBA00022723"/>
    </source>
</evidence>
<dbReference type="GO" id="GO:0006302">
    <property type="term" value="P:double-strand break repair"/>
    <property type="evidence" value="ECO:0000318"/>
    <property type="project" value="GO_Central"/>
</dbReference>
<evidence type="ECO:0000256" key="13">
    <source>
        <dbReference type="ARBA" id="ARBA00023254"/>
    </source>
</evidence>
<feature type="compositionally biased region" description="Polar residues" evidence="14">
    <location>
        <begin position="110"/>
        <end position="122"/>
    </location>
</feature>
<gene>
    <name evidence="16" type="ordered locus">CNK00980</name>
</gene>
<dbReference type="GO" id="GO:0046872">
    <property type="term" value="F:metal ion binding"/>
    <property type="evidence" value="ECO:0007669"/>
    <property type="project" value="UniProtKB-KW"/>
</dbReference>
<dbReference type="FunFam" id="1.10.150.670:FF:000004">
    <property type="entry name" value="Crossover junction endonuclease EME1"/>
    <property type="match status" value="1"/>
</dbReference>
<dbReference type="STRING" id="214684.Q5K9S0"/>
<keyword evidence="5" id="KW-0479">Metal-binding</keyword>
<evidence type="ECO:0000256" key="6">
    <source>
        <dbReference type="ARBA" id="ARBA00022759"/>
    </source>
</evidence>
<evidence type="ECO:0000256" key="2">
    <source>
        <dbReference type="ARBA" id="ARBA00004123"/>
    </source>
</evidence>
<protein>
    <submittedName>
        <fullName evidence="16">Expressed protein</fullName>
    </submittedName>
</protein>